<accession>A0A974HPW0</accession>
<dbReference type="Proteomes" id="UP000694892">
    <property type="component" value="Chromosome 4L"/>
</dbReference>
<dbReference type="AlphaFoldDB" id="A0A974HPW0"/>
<reference evidence="3" key="1">
    <citation type="journal article" date="2016" name="Nature">
        <title>Genome evolution in the allotetraploid frog Xenopus laevis.</title>
        <authorList>
            <person name="Session A.M."/>
            <person name="Uno Y."/>
            <person name="Kwon T."/>
            <person name="Chapman J.A."/>
            <person name="Toyoda A."/>
            <person name="Takahashi S."/>
            <person name="Fukui A."/>
            <person name="Hikosaka A."/>
            <person name="Suzuki A."/>
            <person name="Kondo M."/>
            <person name="van Heeringen S.J."/>
            <person name="Quigley I."/>
            <person name="Heinz S."/>
            <person name="Ogino H."/>
            <person name="Ochi H."/>
            <person name="Hellsten U."/>
            <person name="Lyons J.B."/>
            <person name="Simakov O."/>
            <person name="Putnam N."/>
            <person name="Stites J."/>
            <person name="Kuroki Y."/>
            <person name="Tanaka T."/>
            <person name="Michiue T."/>
            <person name="Watanabe M."/>
            <person name="Bogdanovic O."/>
            <person name="Lister R."/>
            <person name="Georgiou G."/>
            <person name="Paranjpe S.S."/>
            <person name="van Kruijsbergen I."/>
            <person name="Shu S."/>
            <person name="Carlson J."/>
            <person name="Kinoshita T."/>
            <person name="Ohta Y."/>
            <person name="Mawaribuchi S."/>
            <person name="Jenkins J."/>
            <person name="Grimwood J."/>
            <person name="Schmutz J."/>
            <person name="Mitros T."/>
            <person name="Mozaffari S.V."/>
            <person name="Suzuki Y."/>
            <person name="Haramoto Y."/>
            <person name="Yamamoto T.S."/>
            <person name="Takagi C."/>
            <person name="Heald R."/>
            <person name="Miller K."/>
            <person name="Haudenschild C."/>
            <person name="Kitzman J."/>
            <person name="Nakayama T."/>
            <person name="Izutsu Y."/>
            <person name="Robert J."/>
            <person name="Fortriede J."/>
            <person name="Burns K."/>
            <person name="Lotay V."/>
            <person name="Karimi K."/>
            <person name="Yasuoka Y."/>
            <person name="Dichmann D.S."/>
            <person name="Flajnik M.F."/>
            <person name="Houston D.W."/>
            <person name="Shendure J."/>
            <person name="DuPasquier L."/>
            <person name="Vize P.D."/>
            <person name="Zorn A.M."/>
            <person name="Ito M."/>
            <person name="Marcotte E.M."/>
            <person name="Wallingford J.B."/>
            <person name="Ito Y."/>
            <person name="Asashima M."/>
            <person name="Ueno N."/>
            <person name="Matsuda Y."/>
            <person name="Veenstra G.J."/>
            <person name="Fujiyama A."/>
            <person name="Harland R.M."/>
            <person name="Taira M."/>
            <person name="Rokhsar D.S."/>
        </authorList>
    </citation>
    <scope>NUCLEOTIDE SEQUENCE [LARGE SCALE GENOMIC DNA]</scope>
    <source>
        <strain evidence="3">J</strain>
    </source>
</reference>
<dbReference type="EMBL" id="CM004472">
    <property type="protein sequence ID" value="OCT85501.1"/>
    <property type="molecule type" value="Genomic_DNA"/>
</dbReference>
<evidence type="ECO:0000256" key="1">
    <source>
        <dbReference type="SAM" id="SignalP"/>
    </source>
</evidence>
<sequence length="154" mass="17065">MKTICFLIVLIIFIFNHTIIGAPLRHRKTTVSQSNVSPASTLTTPEANGRRKEIVTPENTDRVEEVTQNAGVTMTTVPPVRGNRRKKLRKGTTLAPASTLTTPEANGRRKEIVSSENTDRVEEVTQNAGVTMTTVPPGRSPYQWNFYLFSLSPI</sequence>
<protein>
    <submittedName>
        <fullName evidence="2">Uncharacterized protein</fullName>
    </submittedName>
</protein>
<name>A0A974HPW0_XENLA</name>
<feature type="signal peptide" evidence="1">
    <location>
        <begin position="1"/>
        <end position="21"/>
    </location>
</feature>
<evidence type="ECO:0000313" key="2">
    <source>
        <dbReference type="EMBL" id="OCT85501.1"/>
    </source>
</evidence>
<keyword evidence="1" id="KW-0732">Signal</keyword>
<organism evidence="2 3">
    <name type="scientific">Xenopus laevis</name>
    <name type="common">African clawed frog</name>
    <dbReference type="NCBI Taxonomy" id="8355"/>
    <lineage>
        <taxon>Eukaryota</taxon>
        <taxon>Metazoa</taxon>
        <taxon>Chordata</taxon>
        <taxon>Craniata</taxon>
        <taxon>Vertebrata</taxon>
        <taxon>Euteleostomi</taxon>
        <taxon>Amphibia</taxon>
        <taxon>Batrachia</taxon>
        <taxon>Anura</taxon>
        <taxon>Pipoidea</taxon>
        <taxon>Pipidae</taxon>
        <taxon>Xenopodinae</taxon>
        <taxon>Xenopus</taxon>
        <taxon>Xenopus</taxon>
    </lineage>
</organism>
<gene>
    <name evidence="2" type="ORF">XELAEV_18023670mg</name>
</gene>
<feature type="chain" id="PRO_5038145616" evidence="1">
    <location>
        <begin position="22"/>
        <end position="154"/>
    </location>
</feature>
<evidence type="ECO:0000313" key="3">
    <source>
        <dbReference type="Proteomes" id="UP000694892"/>
    </source>
</evidence>
<proteinExistence type="predicted"/>